<evidence type="ECO:0000313" key="3">
    <source>
        <dbReference type="Proteomes" id="UP000305282"/>
    </source>
</evidence>
<dbReference type="EMBL" id="SSXH01000205">
    <property type="protein sequence ID" value="THJ74630.1"/>
    <property type="molecule type" value="Genomic_DNA"/>
</dbReference>
<feature type="compositionally biased region" description="Basic and acidic residues" evidence="1">
    <location>
        <begin position="139"/>
        <end position="148"/>
    </location>
</feature>
<organism evidence="2 3">
    <name type="scientific">Candidatus Frankia alpina</name>
    <dbReference type="NCBI Taxonomy" id="2699483"/>
    <lineage>
        <taxon>Bacteria</taxon>
        <taxon>Bacillati</taxon>
        <taxon>Actinomycetota</taxon>
        <taxon>Actinomycetes</taxon>
        <taxon>Frankiales</taxon>
        <taxon>Frankiaceae</taxon>
        <taxon>Frankia</taxon>
    </lineage>
</organism>
<protein>
    <submittedName>
        <fullName evidence="2">Uncharacterized protein</fullName>
    </submittedName>
</protein>
<feature type="compositionally biased region" description="Basic residues" evidence="1">
    <location>
        <begin position="191"/>
        <end position="200"/>
    </location>
</feature>
<reference evidence="2 3" key="1">
    <citation type="submission" date="2019-04" db="EMBL/GenBank/DDBJ databases">
        <title>Draft genome sequences for three unisolated Alnus-infective Frankia Sp+ strains, AgTrS, AiOr and AvVan, the first sequenced Frankia strains able to sporulate in-planta.</title>
        <authorList>
            <person name="Bethencourt L."/>
            <person name="Vautrin F."/>
            <person name="Taib N."/>
            <person name="Dubost A."/>
            <person name="Castro-Garcia L."/>
            <person name="Imbaud O."/>
            <person name="Abrouk D."/>
            <person name="Fournier P."/>
            <person name="Briolay J."/>
            <person name="Nguyen A."/>
            <person name="Normand P."/>
            <person name="Fernandez M.P."/>
            <person name="Brochier-Armanet C."/>
            <person name="Herrera-Belaroussi A."/>
        </authorList>
    </citation>
    <scope>NUCLEOTIDE SEQUENCE [LARGE SCALE GENOMIC DNA]</scope>
    <source>
        <strain evidence="2 3">AvVan</strain>
    </source>
</reference>
<feature type="region of interest" description="Disordered" evidence="1">
    <location>
        <begin position="76"/>
        <end position="200"/>
    </location>
</feature>
<feature type="compositionally biased region" description="Basic and acidic residues" evidence="1">
    <location>
        <begin position="180"/>
        <end position="190"/>
    </location>
</feature>
<sequence>MDQLAATRWPGVGRRSLYVSMRDLVAYGHIVKIRYQAAGGVWATDTFLFDDEVRDADLAELAAMFPAGSRVESRRGVERITTDGVEHLEDLPAKTVRRQPGRPAPISGKPSSDRPAITGRSVTGRSRKKTPSEFSSKTENYHHARDDEGTNTGGGGSSPPSPASSPPRRRPPMKTSSAMTRRERRPDPCRRSTRRCRQHR</sequence>
<dbReference type="Proteomes" id="UP000305282">
    <property type="component" value="Unassembled WGS sequence"/>
</dbReference>
<feature type="compositionally biased region" description="Basic and acidic residues" evidence="1">
    <location>
        <begin position="76"/>
        <end position="92"/>
    </location>
</feature>
<dbReference type="OrthoDB" id="4336783at2"/>
<proteinExistence type="predicted"/>
<keyword evidence="3" id="KW-1185">Reference proteome</keyword>
<comment type="caution">
    <text evidence="2">The sequence shown here is derived from an EMBL/GenBank/DDBJ whole genome shotgun (WGS) entry which is preliminary data.</text>
</comment>
<evidence type="ECO:0000256" key="1">
    <source>
        <dbReference type="SAM" id="MobiDB-lite"/>
    </source>
</evidence>
<name>A0A4S5ERI0_9ACTN</name>
<accession>A0A4S5ERI0</accession>
<evidence type="ECO:0000313" key="2">
    <source>
        <dbReference type="EMBL" id="THJ74630.1"/>
    </source>
</evidence>
<gene>
    <name evidence="2" type="ORF">E7Y31_10340</name>
</gene>
<dbReference type="AlphaFoldDB" id="A0A4S5ERI0"/>